<dbReference type="InterPro" id="IPR018488">
    <property type="entry name" value="cNMP-bd_CS"/>
</dbReference>
<dbReference type="PANTHER" id="PTHR45638">
    <property type="entry name" value="CYCLIC NUCLEOTIDE-GATED CATION CHANNEL SUBUNIT A"/>
    <property type="match status" value="1"/>
</dbReference>
<dbReference type="GO" id="GO:0044877">
    <property type="term" value="F:protein-containing complex binding"/>
    <property type="evidence" value="ECO:0007669"/>
    <property type="project" value="TreeGrafter"/>
</dbReference>
<keyword evidence="3" id="KW-0812">Transmembrane</keyword>
<dbReference type="SUPFAM" id="SSF51206">
    <property type="entry name" value="cAMP-binding domain-like"/>
    <property type="match status" value="1"/>
</dbReference>
<dbReference type="EMBL" id="JAODUO010000137">
    <property type="protein sequence ID" value="KAK2188276.1"/>
    <property type="molecule type" value="Genomic_DNA"/>
</dbReference>
<evidence type="ECO:0000256" key="7">
    <source>
        <dbReference type="ARBA" id="ARBA00023286"/>
    </source>
</evidence>
<dbReference type="InterPro" id="IPR014710">
    <property type="entry name" value="RmlC-like_jellyroll"/>
</dbReference>
<keyword evidence="8" id="KW-0407">Ion channel</keyword>
<evidence type="ECO:0000313" key="12">
    <source>
        <dbReference type="Proteomes" id="UP001209878"/>
    </source>
</evidence>
<evidence type="ECO:0000256" key="9">
    <source>
        <dbReference type="SAM" id="MobiDB-lite"/>
    </source>
</evidence>
<protein>
    <recommendedName>
        <fullName evidence="10">Cyclic nucleotide-binding domain-containing protein</fullName>
    </recommendedName>
</protein>
<dbReference type="GO" id="GO:0017071">
    <property type="term" value="C:intracellular cyclic nucleotide activated cation channel complex"/>
    <property type="evidence" value="ECO:0007669"/>
    <property type="project" value="TreeGrafter"/>
</dbReference>
<dbReference type="Gene3D" id="1.10.287.630">
    <property type="entry name" value="Helix hairpin bin"/>
    <property type="match status" value="1"/>
</dbReference>
<organism evidence="11 12">
    <name type="scientific">Ridgeia piscesae</name>
    <name type="common">Tubeworm</name>
    <dbReference type="NCBI Taxonomy" id="27915"/>
    <lineage>
        <taxon>Eukaryota</taxon>
        <taxon>Metazoa</taxon>
        <taxon>Spiralia</taxon>
        <taxon>Lophotrochozoa</taxon>
        <taxon>Annelida</taxon>
        <taxon>Polychaeta</taxon>
        <taxon>Sedentaria</taxon>
        <taxon>Canalipalpata</taxon>
        <taxon>Sabellida</taxon>
        <taxon>Siboglinidae</taxon>
        <taxon>Ridgeia</taxon>
    </lineage>
</organism>
<evidence type="ECO:0000256" key="8">
    <source>
        <dbReference type="ARBA" id="ARBA00023303"/>
    </source>
</evidence>
<dbReference type="InterPro" id="IPR018490">
    <property type="entry name" value="cNMP-bd_dom_sf"/>
</dbReference>
<proteinExistence type="predicted"/>
<dbReference type="Proteomes" id="UP001209878">
    <property type="component" value="Unassembled WGS sequence"/>
</dbReference>
<evidence type="ECO:0000256" key="3">
    <source>
        <dbReference type="ARBA" id="ARBA00022692"/>
    </source>
</evidence>
<dbReference type="GO" id="GO:0005886">
    <property type="term" value="C:plasma membrane"/>
    <property type="evidence" value="ECO:0007669"/>
    <property type="project" value="TreeGrafter"/>
</dbReference>
<evidence type="ECO:0000256" key="4">
    <source>
        <dbReference type="ARBA" id="ARBA00022989"/>
    </source>
</evidence>
<comment type="subcellular location">
    <subcellularLocation>
        <location evidence="1">Membrane</location>
        <topology evidence="1">Multi-pass membrane protein</topology>
    </subcellularLocation>
</comment>
<dbReference type="InterPro" id="IPR050866">
    <property type="entry name" value="CNG_cation_channel"/>
</dbReference>
<dbReference type="GO" id="GO:0005223">
    <property type="term" value="F:intracellularly cGMP-activated cation channel activity"/>
    <property type="evidence" value="ECO:0007669"/>
    <property type="project" value="TreeGrafter"/>
</dbReference>
<evidence type="ECO:0000256" key="5">
    <source>
        <dbReference type="ARBA" id="ARBA00023065"/>
    </source>
</evidence>
<feature type="compositionally biased region" description="Basic and acidic residues" evidence="9">
    <location>
        <begin position="244"/>
        <end position="257"/>
    </location>
</feature>
<dbReference type="Pfam" id="PF00027">
    <property type="entry name" value="cNMP_binding"/>
    <property type="match status" value="1"/>
</dbReference>
<sequence length="283" mass="32115">MDATTYFTSQQVARLTARCLVAQFPAELNNRVIRWFDYLWLSKKSLNEEKTLNLLPDKLKAEIALHVHLDTLKRVEIFQNTEAGFLCELVLRLKPAMTAHGYFKVLRSQGNIAAEWTKALTLVSTTHRRIKQVVTDNGRTTLALLKAGSYFGEISILNMGSAGNRRTASVRSIGYSDLFCLSKEALWEVLKDYPTARVRLESIAVKRLQRYKKAPMEQGKTPVDSNKDNYHNTLPPTLGQGANDTKDGSTNDSERGSAYETPDYEAIWRNVSQPRSDDTRRRQ</sequence>
<keyword evidence="4" id="KW-1133">Transmembrane helix</keyword>
<feature type="domain" description="Cyclic nucleotide-binding" evidence="10">
    <location>
        <begin position="77"/>
        <end position="207"/>
    </location>
</feature>
<keyword evidence="7" id="KW-1071">Ligand-gated ion channel</keyword>
<dbReference type="CDD" id="cd00038">
    <property type="entry name" value="CAP_ED"/>
    <property type="match status" value="1"/>
</dbReference>
<keyword evidence="2" id="KW-0813">Transport</keyword>
<reference evidence="11" key="1">
    <citation type="journal article" date="2023" name="Mol. Biol. Evol.">
        <title>Third-Generation Sequencing Reveals the Adaptive Role of the Epigenome in Three Deep-Sea Polychaetes.</title>
        <authorList>
            <person name="Perez M."/>
            <person name="Aroh O."/>
            <person name="Sun Y."/>
            <person name="Lan Y."/>
            <person name="Juniper S.K."/>
            <person name="Young C.R."/>
            <person name="Angers B."/>
            <person name="Qian P.Y."/>
        </authorList>
    </citation>
    <scope>NUCLEOTIDE SEQUENCE</scope>
    <source>
        <strain evidence="11">R07B-5</strain>
    </source>
</reference>
<evidence type="ECO:0000256" key="6">
    <source>
        <dbReference type="ARBA" id="ARBA00023136"/>
    </source>
</evidence>
<keyword evidence="6" id="KW-0472">Membrane</keyword>
<dbReference type="PROSITE" id="PS00889">
    <property type="entry name" value="CNMP_BINDING_2"/>
    <property type="match status" value="1"/>
</dbReference>
<comment type="caution">
    <text evidence="11">The sequence shown here is derived from an EMBL/GenBank/DDBJ whole genome shotgun (WGS) entry which is preliminary data.</text>
</comment>
<accession>A0AAD9P5B2</accession>
<name>A0AAD9P5B2_RIDPI</name>
<evidence type="ECO:0000259" key="10">
    <source>
        <dbReference type="PROSITE" id="PS50042"/>
    </source>
</evidence>
<evidence type="ECO:0000256" key="1">
    <source>
        <dbReference type="ARBA" id="ARBA00004141"/>
    </source>
</evidence>
<dbReference type="GO" id="GO:0030553">
    <property type="term" value="F:cGMP binding"/>
    <property type="evidence" value="ECO:0007669"/>
    <property type="project" value="TreeGrafter"/>
</dbReference>
<feature type="region of interest" description="Disordered" evidence="9">
    <location>
        <begin position="214"/>
        <end position="283"/>
    </location>
</feature>
<keyword evidence="12" id="KW-1185">Reference proteome</keyword>
<dbReference type="InterPro" id="IPR000595">
    <property type="entry name" value="cNMP-bd_dom"/>
</dbReference>
<dbReference type="PANTHER" id="PTHR45638:SF4">
    <property type="entry name" value="CYCLIC NUCLEOTIDE-BINDING DOMAIN-CONTAINING PROTEIN"/>
    <property type="match status" value="1"/>
</dbReference>
<gene>
    <name evidence="11" type="ORF">NP493_137g02000</name>
</gene>
<feature type="compositionally biased region" description="Polar residues" evidence="9">
    <location>
        <begin position="231"/>
        <end position="243"/>
    </location>
</feature>
<dbReference type="Gene3D" id="2.60.120.10">
    <property type="entry name" value="Jelly Rolls"/>
    <property type="match status" value="1"/>
</dbReference>
<dbReference type="PROSITE" id="PS50042">
    <property type="entry name" value="CNMP_BINDING_3"/>
    <property type="match status" value="1"/>
</dbReference>
<evidence type="ECO:0000313" key="11">
    <source>
        <dbReference type="EMBL" id="KAK2188276.1"/>
    </source>
</evidence>
<evidence type="ECO:0000256" key="2">
    <source>
        <dbReference type="ARBA" id="ARBA00022448"/>
    </source>
</evidence>
<keyword evidence="5" id="KW-0406">Ion transport</keyword>
<dbReference type="AlphaFoldDB" id="A0AAD9P5B2"/>
<dbReference type="FunFam" id="1.10.287.630:FF:000001">
    <property type="entry name" value="Cyclic nucleotide-gated channel alpha 3"/>
    <property type="match status" value="1"/>
</dbReference>
<dbReference type="GO" id="GO:0005222">
    <property type="term" value="F:intracellularly cAMP-activated cation channel activity"/>
    <property type="evidence" value="ECO:0007669"/>
    <property type="project" value="TreeGrafter"/>
</dbReference>